<gene>
    <name evidence="1" type="ORF">CARN3_1124</name>
</gene>
<dbReference type="AlphaFoldDB" id="E6PYX2"/>
<dbReference type="EMBL" id="CABN01000096">
    <property type="protein sequence ID" value="CBI00131.1"/>
    <property type="molecule type" value="Genomic_DNA"/>
</dbReference>
<comment type="caution">
    <text evidence="1">The sequence shown here is derived from an EMBL/GenBank/DDBJ whole genome shotgun (WGS) entry which is preliminary data.</text>
</comment>
<reference evidence="1" key="1">
    <citation type="submission" date="2009-10" db="EMBL/GenBank/DDBJ databases">
        <title>Diversity of trophic interactions inside an arsenic-rich microbial ecosystem.</title>
        <authorList>
            <person name="Bertin P.N."/>
            <person name="Heinrich-Salmeron A."/>
            <person name="Pelletier E."/>
            <person name="Goulhen-Chollet F."/>
            <person name="Arsene-Ploetze F."/>
            <person name="Gallien S."/>
            <person name="Calteau A."/>
            <person name="Vallenet D."/>
            <person name="Casiot C."/>
            <person name="Chane-Woon-Ming B."/>
            <person name="Giloteaux L."/>
            <person name="Barakat M."/>
            <person name="Bonnefoy V."/>
            <person name="Bruneel O."/>
            <person name="Chandler M."/>
            <person name="Cleiss J."/>
            <person name="Duran R."/>
            <person name="Elbaz-Poulichet F."/>
            <person name="Fonknechten N."/>
            <person name="Lauga B."/>
            <person name="Mornico D."/>
            <person name="Ortet P."/>
            <person name="Schaeffer C."/>
            <person name="Siguier P."/>
            <person name="Alexander Thil Smith A."/>
            <person name="Van Dorsselaer A."/>
            <person name="Weissenbach J."/>
            <person name="Medigue C."/>
            <person name="Le Paslier D."/>
        </authorList>
    </citation>
    <scope>NUCLEOTIDE SEQUENCE</scope>
</reference>
<organism evidence="1">
    <name type="scientific">mine drainage metagenome</name>
    <dbReference type="NCBI Taxonomy" id="410659"/>
    <lineage>
        <taxon>unclassified sequences</taxon>
        <taxon>metagenomes</taxon>
        <taxon>ecological metagenomes</taxon>
    </lineage>
</organism>
<accession>E6PYX2</accession>
<sequence>MVNRCGDLWLDSCLRQRRQNTIDVDDLGYFSNSNWLSLNTDLRCWSGVLLFATRKQHSLSKKNRCKRNETKR</sequence>
<proteinExistence type="predicted"/>
<name>E6PYX2_9ZZZZ</name>
<evidence type="ECO:0000313" key="1">
    <source>
        <dbReference type="EMBL" id="CBI00131.1"/>
    </source>
</evidence>
<protein>
    <submittedName>
        <fullName evidence="1">Uncharacterized protein</fullName>
    </submittedName>
</protein>